<dbReference type="SMART" id="SM00388">
    <property type="entry name" value="HisKA"/>
    <property type="match status" value="1"/>
</dbReference>
<dbReference type="InterPro" id="IPR003594">
    <property type="entry name" value="HATPase_dom"/>
</dbReference>
<dbReference type="InterPro" id="IPR036097">
    <property type="entry name" value="HisK_dim/P_sf"/>
</dbReference>
<name>A0A4R8DEW1_9BACT</name>
<dbReference type="GO" id="GO:0000155">
    <property type="term" value="F:phosphorelay sensor kinase activity"/>
    <property type="evidence" value="ECO:0007669"/>
    <property type="project" value="InterPro"/>
</dbReference>
<dbReference type="SUPFAM" id="SSF47384">
    <property type="entry name" value="Homodimeric domain of signal transducing histidine kinase"/>
    <property type="match status" value="1"/>
</dbReference>
<dbReference type="Proteomes" id="UP000294498">
    <property type="component" value="Unassembled WGS sequence"/>
</dbReference>
<protein>
    <recommendedName>
        <fullName evidence="2">histidine kinase</fullName>
        <ecNumber evidence="2">2.7.13.3</ecNumber>
    </recommendedName>
</protein>
<dbReference type="CDD" id="cd00075">
    <property type="entry name" value="HATPase"/>
    <property type="match status" value="1"/>
</dbReference>
<organism evidence="9 10">
    <name type="scientific">Dinghuibacter silviterrae</name>
    <dbReference type="NCBI Taxonomy" id="1539049"/>
    <lineage>
        <taxon>Bacteria</taxon>
        <taxon>Pseudomonadati</taxon>
        <taxon>Bacteroidota</taxon>
        <taxon>Chitinophagia</taxon>
        <taxon>Chitinophagales</taxon>
        <taxon>Chitinophagaceae</taxon>
        <taxon>Dinghuibacter</taxon>
    </lineage>
</organism>
<dbReference type="Pfam" id="PF00512">
    <property type="entry name" value="HisKA"/>
    <property type="match status" value="1"/>
</dbReference>
<dbReference type="Pfam" id="PF02518">
    <property type="entry name" value="HATPase_c"/>
    <property type="match status" value="1"/>
</dbReference>
<evidence type="ECO:0000256" key="5">
    <source>
        <dbReference type="ARBA" id="ARBA00022777"/>
    </source>
</evidence>
<dbReference type="EC" id="2.7.13.3" evidence="2"/>
<dbReference type="InterPro" id="IPR003661">
    <property type="entry name" value="HisK_dim/P_dom"/>
</dbReference>
<feature type="transmembrane region" description="Helical" evidence="7">
    <location>
        <begin position="121"/>
        <end position="139"/>
    </location>
</feature>
<feature type="transmembrane region" description="Helical" evidence="7">
    <location>
        <begin position="159"/>
        <end position="177"/>
    </location>
</feature>
<keyword evidence="7" id="KW-0472">Membrane</keyword>
<keyword evidence="5 9" id="KW-0418">Kinase</keyword>
<dbReference type="PRINTS" id="PR00344">
    <property type="entry name" value="BCTRLSENSOR"/>
</dbReference>
<dbReference type="CDD" id="cd00082">
    <property type="entry name" value="HisKA"/>
    <property type="match status" value="1"/>
</dbReference>
<evidence type="ECO:0000256" key="7">
    <source>
        <dbReference type="SAM" id="Phobius"/>
    </source>
</evidence>
<dbReference type="RefSeq" id="WP_133995754.1">
    <property type="nucleotide sequence ID" value="NZ_SODV01000002.1"/>
</dbReference>
<dbReference type="OrthoDB" id="9809670at2"/>
<dbReference type="PANTHER" id="PTHR43711:SF1">
    <property type="entry name" value="HISTIDINE KINASE 1"/>
    <property type="match status" value="1"/>
</dbReference>
<feature type="transmembrane region" description="Helical" evidence="7">
    <location>
        <begin position="98"/>
        <end position="114"/>
    </location>
</feature>
<sequence length="444" mass="50762">MLPLQTTYQSLHDDYLSEIKRKSDRLMNYFLVSFFIAGLLLAFFYDTWTIAIGVGGLSLLAYYSTKLLLPKSDACQYVASLVLGIFMAQYIYQMHGLFEMHFIAFIGSAILITYQNWKLQIPLAVLVIVHHATFGYLQYLGYDKIYFTQLDYMTLQTFLIHGFLATVVFFICGLWAYQLKILNERQIVQTFEMGRLQEEQLQRKALLQSNEELKKSNKELDSFVYSVSHDLRAPLTSMLGVVNLCETGTLDPFILKNVGFIKSSIKKLDGFIMDILDYSRNARLEVDRHEIHFQDLLADISNNLKFIGAEEQRKVNIRTKIKNGIPFYTDKGRLTMILNNLVSNSMRYQDPQTPDPFVEVRVHITESAAEISVLDNGIGIKEEHQEKVFNMFYRVSSKSIGSGLGLYIVKEAVDKLNGTIELKSQIGKGTEFSICLPNMTSHGL</sequence>
<comment type="catalytic activity">
    <reaction evidence="1">
        <text>ATP + protein L-histidine = ADP + protein N-phospho-L-histidine.</text>
        <dbReference type="EC" id="2.7.13.3"/>
    </reaction>
</comment>
<dbReference type="EMBL" id="SODV01000002">
    <property type="protein sequence ID" value="TDW95937.1"/>
    <property type="molecule type" value="Genomic_DNA"/>
</dbReference>
<dbReference type="FunFam" id="3.30.565.10:FF:000006">
    <property type="entry name" value="Sensor histidine kinase WalK"/>
    <property type="match status" value="1"/>
</dbReference>
<comment type="caution">
    <text evidence="9">The sequence shown here is derived from an EMBL/GenBank/DDBJ whole genome shotgun (WGS) entry which is preliminary data.</text>
</comment>
<dbReference type="SUPFAM" id="SSF55874">
    <property type="entry name" value="ATPase domain of HSP90 chaperone/DNA topoisomerase II/histidine kinase"/>
    <property type="match status" value="1"/>
</dbReference>
<feature type="domain" description="Histidine kinase" evidence="8">
    <location>
        <begin position="226"/>
        <end position="440"/>
    </location>
</feature>
<keyword evidence="7" id="KW-1133">Transmembrane helix</keyword>
<evidence type="ECO:0000256" key="3">
    <source>
        <dbReference type="ARBA" id="ARBA00022553"/>
    </source>
</evidence>
<dbReference type="SMART" id="SM00387">
    <property type="entry name" value="HATPase_c"/>
    <property type="match status" value="1"/>
</dbReference>
<proteinExistence type="predicted"/>
<dbReference type="Gene3D" id="1.10.287.130">
    <property type="match status" value="1"/>
</dbReference>
<gene>
    <name evidence="9" type="ORF">EDB95_3758</name>
</gene>
<evidence type="ECO:0000256" key="2">
    <source>
        <dbReference type="ARBA" id="ARBA00012438"/>
    </source>
</evidence>
<evidence type="ECO:0000259" key="8">
    <source>
        <dbReference type="PROSITE" id="PS50109"/>
    </source>
</evidence>
<keyword evidence="3" id="KW-0597">Phosphoprotein</keyword>
<evidence type="ECO:0000256" key="6">
    <source>
        <dbReference type="ARBA" id="ARBA00023012"/>
    </source>
</evidence>
<accession>A0A4R8DEW1</accession>
<keyword evidence="6" id="KW-0902">Two-component regulatory system</keyword>
<evidence type="ECO:0000256" key="1">
    <source>
        <dbReference type="ARBA" id="ARBA00000085"/>
    </source>
</evidence>
<dbReference type="Gene3D" id="3.30.565.10">
    <property type="entry name" value="Histidine kinase-like ATPase, C-terminal domain"/>
    <property type="match status" value="1"/>
</dbReference>
<keyword evidence="4" id="KW-0808">Transferase</keyword>
<keyword evidence="7" id="KW-0812">Transmembrane</keyword>
<evidence type="ECO:0000313" key="9">
    <source>
        <dbReference type="EMBL" id="TDW95937.1"/>
    </source>
</evidence>
<dbReference type="InterPro" id="IPR036890">
    <property type="entry name" value="HATPase_C_sf"/>
</dbReference>
<keyword evidence="10" id="KW-1185">Reference proteome</keyword>
<dbReference type="InterPro" id="IPR004358">
    <property type="entry name" value="Sig_transdc_His_kin-like_C"/>
</dbReference>
<dbReference type="PANTHER" id="PTHR43711">
    <property type="entry name" value="TWO-COMPONENT HISTIDINE KINASE"/>
    <property type="match status" value="1"/>
</dbReference>
<feature type="transmembrane region" description="Helical" evidence="7">
    <location>
        <begin position="26"/>
        <end position="44"/>
    </location>
</feature>
<dbReference type="AlphaFoldDB" id="A0A4R8DEW1"/>
<dbReference type="InterPro" id="IPR050736">
    <property type="entry name" value="Sensor_HK_Regulatory"/>
</dbReference>
<evidence type="ECO:0000313" key="10">
    <source>
        <dbReference type="Proteomes" id="UP000294498"/>
    </source>
</evidence>
<dbReference type="PROSITE" id="PS50109">
    <property type="entry name" value="HIS_KIN"/>
    <property type="match status" value="1"/>
</dbReference>
<evidence type="ECO:0000256" key="4">
    <source>
        <dbReference type="ARBA" id="ARBA00022679"/>
    </source>
</evidence>
<dbReference type="InterPro" id="IPR005467">
    <property type="entry name" value="His_kinase_dom"/>
</dbReference>
<reference evidence="9 10" key="1">
    <citation type="submission" date="2019-03" db="EMBL/GenBank/DDBJ databases">
        <title>Genomic Encyclopedia of Type Strains, Phase IV (KMG-IV): sequencing the most valuable type-strain genomes for metagenomic binning, comparative biology and taxonomic classification.</title>
        <authorList>
            <person name="Goeker M."/>
        </authorList>
    </citation>
    <scope>NUCLEOTIDE SEQUENCE [LARGE SCALE GENOMIC DNA]</scope>
    <source>
        <strain evidence="9 10">DSM 100059</strain>
    </source>
</reference>